<organism evidence="2 4">
    <name type="scientific">Capnocytophaga haemolytica</name>
    <dbReference type="NCBI Taxonomy" id="45243"/>
    <lineage>
        <taxon>Bacteria</taxon>
        <taxon>Pseudomonadati</taxon>
        <taxon>Bacteroidota</taxon>
        <taxon>Flavobacteriia</taxon>
        <taxon>Flavobacteriales</taxon>
        <taxon>Flavobacteriaceae</taxon>
        <taxon>Capnocytophaga</taxon>
    </lineage>
</organism>
<evidence type="ECO:0000313" key="3">
    <source>
        <dbReference type="Proteomes" id="UP000065822"/>
    </source>
</evidence>
<gene>
    <name evidence="1" type="ORF">AXF12_00145</name>
    <name evidence="2" type="ORF">SAMEA44541418_01745</name>
</gene>
<dbReference type="RefSeq" id="WP_066427502.1">
    <property type="nucleotide sequence ID" value="NZ_CP014227.1"/>
</dbReference>
<evidence type="ECO:0000313" key="2">
    <source>
        <dbReference type="EMBL" id="SNV13580.1"/>
    </source>
</evidence>
<dbReference type="AlphaFoldDB" id="A0AAX2H0L1"/>
<name>A0AAX2H0L1_9FLAO</name>
<proteinExistence type="predicted"/>
<sequence>MPVATISAEVNISEVPFVETLLKKIRAKKVKVQMPKTIDDTSMTEAEFRAKINRALEGDFAALTREERKKLLFGDEYKKHL</sequence>
<keyword evidence="3" id="KW-1185">Reference proteome</keyword>
<dbReference type="EMBL" id="LT906449">
    <property type="protein sequence ID" value="SNV13580.1"/>
    <property type="molecule type" value="Genomic_DNA"/>
</dbReference>
<evidence type="ECO:0000313" key="1">
    <source>
        <dbReference type="EMBL" id="AMD84088.1"/>
    </source>
</evidence>
<protein>
    <submittedName>
        <fullName evidence="2">Uncharacterized protein</fullName>
    </submittedName>
</protein>
<reference evidence="1 3" key="1">
    <citation type="submission" date="2016-02" db="EMBL/GenBank/DDBJ databases">
        <authorList>
            <person name="Holder M.E."/>
            <person name="Ajami N.J."/>
            <person name="Petrosino J.F."/>
        </authorList>
    </citation>
    <scope>NUCLEOTIDE SEQUENCE [LARGE SCALE GENOMIC DNA]</scope>
    <source>
        <strain evidence="1 3">CCUG 32990</strain>
    </source>
</reference>
<reference evidence="2 4" key="2">
    <citation type="submission" date="2017-06" db="EMBL/GenBank/DDBJ databases">
        <authorList>
            <consortium name="Pathogen Informatics"/>
        </authorList>
    </citation>
    <scope>NUCLEOTIDE SEQUENCE [LARGE SCALE GENOMIC DNA]</scope>
    <source>
        <strain evidence="2 4">NCTC12947</strain>
    </source>
</reference>
<dbReference type="Proteomes" id="UP000215539">
    <property type="component" value="Chromosome 1"/>
</dbReference>
<evidence type="ECO:0000313" key="4">
    <source>
        <dbReference type="Proteomes" id="UP000215539"/>
    </source>
</evidence>
<dbReference type="EMBL" id="CP014227">
    <property type="protein sequence ID" value="AMD84088.1"/>
    <property type="molecule type" value="Genomic_DNA"/>
</dbReference>
<dbReference type="KEGG" id="chg:AXF12_00145"/>
<dbReference type="Proteomes" id="UP000065822">
    <property type="component" value="Chromosome"/>
</dbReference>
<accession>A0AAX2H0L1</accession>